<feature type="transmembrane region" description="Helical" evidence="7">
    <location>
        <begin position="48"/>
        <end position="70"/>
    </location>
</feature>
<dbReference type="PANTHER" id="PTHR22777:SF30">
    <property type="entry name" value="UPF0053 PROTEIN YEGH"/>
    <property type="match status" value="1"/>
</dbReference>
<dbReference type="SUPFAM" id="SSF54631">
    <property type="entry name" value="CBS-domain pair"/>
    <property type="match status" value="1"/>
</dbReference>
<dbReference type="GO" id="GO:0050660">
    <property type="term" value="F:flavin adenine dinucleotide binding"/>
    <property type="evidence" value="ECO:0007669"/>
    <property type="project" value="InterPro"/>
</dbReference>
<comment type="caution">
    <text evidence="9">The sequence shown here is derived from an EMBL/GenBank/DDBJ whole genome shotgun (WGS) entry which is preliminary data.</text>
</comment>
<dbReference type="CDD" id="cd04590">
    <property type="entry name" value="CBS_pair_CorC_HlyC_assoc"/>
    <property type="match status" value="1"/>
</dbReference>
<keyword evidence="7" id="KW-0472">Membrane</keyword>
<dbReference type="Gene3D" id="3.10.580.10">
    <property type="entry name" value="CBS-domain"/>
    <property type="match status" value="1"/>
</dbReference>
<dbReference type="GO" id="GO:0005886">
    <property type="term" value="C:plasma membrane"/>
    <property type="evidence" value="ECO:0007669"/>
    <property type="project" value="UniProtKB-SubCell"/>
</dbReference>
<dbReference type="InterPro" id="IPR036318">
    <property type="entry name" value="FAD-bd_PCMH-like_sf"/>
</dbReference>
<dbReference type="SMART" id="SM01091">
    <property type="entry name" value="CorC_HlyC"/>
    <property type="match status" value="1"/>
</dbReference>
<evidence type="ECO:0000256" key="7">
    <source>
        <dbReference type="SAM" id="Phobius"/>
    </source>
</evidence>
<comment type="similarity">
    <text evidence="2">Belongs to the UPF0053 family.</text>
</comment>
<keyword evidence="5 6" id="KW-0129">CBS domain</keyword>
<keyword evidence="7" id="KW-0812">Transmembrane</keyword>
<name>A0A009I8T3_ACIB9</name>
<evidence type="ECO:0000256" key="6">
    <source>
        <dbReference type="PROSITE-ProRule" id="PRU00703"/>
    </source>
</evidence>
<feature type="transmembrane region" description="Helical" evidence="7">
    <location>
        <begin position="90"/>
        <end position="105"/>
    </location>
</feature>
<keyword evidence="7" id="KW-1133">Transmembrane helix</keyword>
<gene>
    <name evidence="9" type="ORF">J512_0885</name>
</gene>
<keyword evidence="4" id="KW-0677">Repeat</keyword>
<comment type="subcellular location">
    <subcellularLocation>
        <location evidence="1">Cell membrane</location>
        <topology evidence="1">Multi-pass membrane protein</topology>
    </subcellularLocation>
</comment>
<dbReference type="InterPro" id="IPR005170">
    <property type="entry name" value="Transptr-assoc_dom"/>
</dbReference>
<proteinExistence type="inferred from homology"/>
<evidence type="ECO:0000256" key="3">
    <source>
        <dbReference type="ARBA" id="ARBA00022475"/>
    </source>
</evidence>
<reference evidence="9 10" key="1">
    <citation type="submission" date="2014-02" db="EMBL/GenBank/DDBJ databases">
        <title>Comparative genomics and transcriptomics to identify genetic mechanisms underlying the emergence of carbapenem resistant Acinetobacter baumannii (CRAb).</title>
        <authorList>
            <person name="Harris A.D."/>
            <person name="Johnson K.J."/>
            <person name="George J."/>
            <person name="Shefchek K."/>
            <person name="Daugherty S.C."/>
            <person name="Parankush S."/>
            <person name="Sadzewicz L."/>
            <person name="Tallon L."/>
            <person name="Sengamalay N."/>
            <person name="Hazen T.H."/>
            <person name="Rasko D.A."/>
        </authorList>
    </citation>
    <scope>NUCLEOTIDE SEQUENCE [LARGE SCALE GENOMIC DNA]</scope>
    <source>
        <strain evidence="9 10">1295743</strain>
    </source>
</reference>
<evidence type="ECO:0000256" key="4">
    <source>
        <dbReference type="ARBA" id="ARBA00022737"/>
    </source>
</evidence>
<evidence type="ECO:0000313" key="9">
    <source>
        <dbReference type="EMBL" id="EXB06851.1"/>
    </source>
</evidence>
<dbReference type="Pfam" id="PF03471">
    <property type="entry name" value="CorC_HlyC"/>
    <property type="match status" value="1"/>
</dbReference>
<protein>
    <submittedName>
        <fullName evidence="9">CBS domain protein</fullName>
    </submittedName>
</protein>
<accession>A0A009I8T3</accession>
<dbReference type="EMBL" id="JEWH01000007">
    <property type="protein sequence ID" value="EXB06851.1"/>
    <property type="molecule type" value="Genomic_DNA"/>
</dbReference>
<dbReference type="RefSeq" id="WP_000575774.1">
    <property type="nucleotide sequence ID" value="NZ_JEWH01000007.1"/>
</dbReference>
<dbReference type="InterPro" id="IPR046342">
    <property type="entry name" value="CBS_dom_sf"/>
</dbReference>
<dbReference type="PANTHER" id="PTHR22777">
    <property type="entry name" value="HEMOLYSIN-RELATED"/>
    <property type="match status" value="1"/>
</dbReference>
<evidence type="ECO:0000313" key="10">
    <source>
        <dbReference type="Proteomes" id="UP000020595"/>
    </source>
</evidence>
<evidence type="ECO:0000256" key="2">
    <source>
        <dbReference type="ARBA" id="ARBA00006337"/>
    </source>
</evidence>
<dbReference type="PROSITE" id="PS51371">
    <property type="entry name" value="CBS"/>
    <property type="match status" value="1"/>
</dbReference>
<evidence type="ECO:0000256" key="1">
    <source>
        <dbReference type="ARBA" id="ARBA00004651"/>
    </source>
</evidence>
<dbReference type="Pfam" id="PF00571">
    <property type="entry name" value="CBS"/>
    <property type="match status" value="1"/>
</dbReference>
<dbReference type="Proteomes" id="UP000020595">
    <property type="component" value="Unassembled WGS sequence"/>
</dbReference>
<organism evidence="9 10">
    <name type="scientific">Acinetobacter baumannii (strain 1295743)</name>
    <dbReference type="NCBI Taxonomy" id="1310613"/>
    <lineage>
        <taxon>Bacteria</taxon>
        <taxon>Pseudomonadati</taxon>
        <taxon>Pseudomonadota</taxon>
        <taxon>Gammaproteobacteria</taxon>
        <taxon>Moraxellales</taxon>
        <taxon>Moraxellaceae</taxon>
        <taxon>Acinetobacter</taxon>
        <taxon>Acinetobacter calcoaceticus/baumannii complex</taxon>
    </lineage>
</organism>
<feature type="transmembrane region" description="Helical" evidence="7">
    <location>
        <begin position="126"/>
        <end position="151"/>
    </location>
</feature>
<evidence type="ECO:0000256" key="5">
    <source>
        <dbReference type="ARBA" id="ARBA00023122"/>
    </source>
</evidence>
<feature type="domain" description="CBS" evidence="8">
    <location>
        <begin position="379"/>
        <end position="436"/>
    </location>
</feature>
<dbReference type="Pfam" id="PF03741">
    <property type="entry name" value="TerC"/>
    <property type="match status" value="1"/>
</dbReference>
<dbReference type="SUPFAM" id="SSF56176">
    <property type="entry name" value="FAD-binding/transporter-associated domain-like"/>
    <property type="match status" value="1"/>
</dbReference>
<dbReference type="InterPro" id="IPR044751">
    <property type="entry name" value="Ion_transp-like_CBS"/>
</dbReference>
<dbReference type="InterPro" id="IPR000644">
    <property type="entry name" value="CBS_dom"/>
</dbReference>
<sequence>MIFEWMSDPSAWVGLATLIVLEIVLGIDNLVFIAILAEKLPPEQRGKARKLGLVLALGMRMLLLAAIAWVVTLTQPLFHIFSHPFSGRDLILLFGGVFLLFKGTMELHERMEGKQLHKEDNPVHAAFWMVIVQIVVLDAVFSLDSVITAVGMVKDKSVMMLAMIIAVGIMLWASKPLMEFVNKHPTVVILCLGFLMMIGFSLVVEGFGFHIPKGYLYAAIGFSILVEIINQSMRRNQEKMVTTTDLRYRTASAVLRMLGSKNSGSTSDAQTADKEDVLATQAFADEVFDEENGVYHSVLVQGVLGLSERPVKSVMTPRPELEWINLDDEPEVLKERLMSMTHSRLIVARGELDNIEGIALTHKVLNGFIETGVIDFQKHLREPVIVHENAQVLMVMEQLRQAPLQMAIVLNEYGSIEGIATPIDILEAIAGEFPDEDELDAAAESLEDGSLILEGSTDIRHVSLLLGRDLVDESEQYSTLSGYLLFHLGRLPENGETVEADGYRFEVVTMEGHKIEKVHIVSIEQDESKD</sequence>
<feature type="transmembrane region" description="Helical" evidence="7">
    <location>
        <begin position="186"/>
        <end position="208"/>
    </location>
</feature>
<keyword evidence="3" id="KW-1003">Cell membrane</keyword>
<dbReference type="InterPro" id="IPR005496">
    <property type="entry name" value="Integral_membrane_TerC"/>
</dbReference>
<feature type="transmembrane region" description="Helical" evidence="7">
    <location>
        <begin position="12"/>
        <end position="36"/>
    </location>
</feature>
<dbReference type="PATRIC" id="fig|1310613.3.peg.843"/>
<evidence type="ECO:0000259" key="8">
    <source>
        <dbReference type="PROSITE" id="PS51371"/>
    </source>
</evidence>
<feature type="transmembrane region" description="Helical" evidence="7">
    <location>
        <begin position="157"/>
        <end position="174"/>
    </location>
</feature>
<dbReference type="Gene3D" id="3.30.465.10">
    <property type="match status" value="1"/>
</dbReference>
<dbReference type="AlphaFoldDB" id="A0A009I8T3"/>
<dbReference type="InterPro" id="IPR016169">
    <property type="entry name" value="FAD-bd_PCMH_sub2"/>
</dbReference>